<dbReference type="InterPro" id="IPR001516">
    <property type="entry name" value="Proton_antipo_N"/>
</dbReference>
<keyword evidence="3" id="KW-0050">Antiport</keyword>
<accession>A0A426FSA9</accession>
<sequence length="1025" mass="110212">MPLVLLVLLPWLGSLFAVMLPSNARNAESTAAGLISLTALVQAALYFPAIARGDIIEQRISWLPSLGLDLVLRMDGLAWLFTMLVLGIGALVVLYARYYMSPADPVPRFFAFLMSFMGAMTGVVLSGNLVMLVVFWELTSIYSFLLIGYWHHRDDARRGARMALLVTGAGGLALFAGVLLIGHVVGSYQLADVLASGDAIRRHAFYQPILACILLGALTKSAQFPFLFWLPRAMAAPTPVSAYLHSATMVKLGVFLLARLWPVLSGTEEWFFWVSGAGAASLLVGAFLAMFQTDLKGPLAYSSISHLGLITLLLGMNSRTAAVAAVFHIINHATFKASLFMAAGIVDHETGTRDIRKLSGLIRKMPVTGALALVASAAMAGVPLLNGFLSKEMFFAATLSLETSRPIDVILPVVATVAAMFSVTYALRFAVDVFFGRLATDLPREPHEPVHWMRVPVELLVVLCLAVGVLPATIIGPILNAAAGPVVGGQLPSYSLALWHGWNLPLAMSLAAMAGGTLLWLLLRRPTRTCDYAGPRWLRPFDGQVLFSRGLIALRRVGAWGLVLFGTRRLQQQLFLIVLVSVVLVAASLSLQRPEAGTRPTLPVSPIFVGLWTLGGLCAMGAAWQAKYHRLAALMMMAAAGLVTCITFIWFSAPDLALTQLTVEVVTSVLFLLGLRWLPRRIQDMPGHRRSPPLLVRMRRGRDLLLATVVGVGMALLSWALMTRPFGQSISPFFIEKALPEGGGRNVVNVMLVDFRGYDTLGEITVLSAVALTVYALLRRFRPPAETRALPSQQRLPPDIVTDLVNPRAAADTALGYMMVPAVLVRLLQPLALVVAVYLLLRGHNQPGGGFIAGLVVAIGFILQYIVAGTAWVESHMKLRPPRWIAYGLLTAISCGLGAWLFGYPFLTTHTGHLDLGLLGETHLPSAAIFDIGVFAVVVGATMLILTALSHQSIRRTRRPAADEAGQTAPEGDARHQGEVETLIQRPGPATVTATALRPGGAAATSRNPSATTRTPVAGGDTDTP</sequence>
<feature type="transmembrane region" description="Helical" evidence="11">
    <location>
        <begin position="760"/>
        <end position="778"/>
    </location>
</feature>
<dbReference type="InterPro" id="IPR001750">
    <property type="entry name" value="ND/Mrp_TM"/>
</dbReference>
<organism evidence="17 18">
    <name type="scientific">Lautropia dentalis</name>
    <dbReference type="NCBI Taxonomy" id="2490857"/>
    <lineage>
        <taxon>Bacteria</taxon>
        <taxon>Pseudomonadati</taxon>
        <taxon>Pseudomonadota</taxon>
        <taxon>Betaproteobacteria</taxon>
        <taxon>Burkholderiales</taxon>
        <taxon>Burkholderiaceae</taxon>
        <taxon>Lautropia</taxon>
    </lineage>
</organism>
<keyword evidence="2" id="KW-0813">Transport</keyword>
<feature type="domain" description="MrpA C-terminal/MbhD" evidence="15">
    <location>
        <begin position="617"/>
        <end position="680"/>
    </location>
</feature>
<dbReference type="PRINTS" id="PR01434">
    <property type="entry name" value="NADHDHGNASE5"/>
</dbReference>
<feature type="transmembrane region" description="Helical" evidence="11">
    <location>
        <begin position="927"/>
        <end position="949"/>
    </location>
</feature>
<evidence type="ECO:0000256" key="6">
    <source>
        <dbReference type="ARBA" id="ARBA00022989"/>
    </source>
</evidence>
<name>A0A426FSA9_9BURK</name>
<comment type="caution">
    <text evidence="17">The sequence shown here is derived from an EMBL/GenBank/DDBJ whole genome shotgun (WGS) entry which is preliminary data.</text>
</comment>
<feature type="transmembrane region" description="Helical" evidence="11">
    <location>
        <begin position="322"/>
        <end position="346"/>
    </location>
</feature>
<feature type="transmembrane region" description="Helical" evidence="11">
    <location>
        <begin position="162"/>
        <end position="185"/>
    </location>
</feature>
<feature type="transmembrane region" description="Helical" evidence="11">
    <location>
        <begin position="108"/>
        <end position="125"/>
    </location>
</feature>
<evidence type="ECO:0000313" key="18">
    <source>
        <dbReference type="Proteomes" id="UP000270261"/>
    </source>
</evidence>
<keyword evidence="5 9" id="KW-0812">Transmembrane</keyword>
<feature type="compositionally biased region" description="Polar residues" evidence="10">
    <location>
        <begin position="1005"/>
        <end position="1015"/>
    </location>
</feature>
<dbReference type="NCBIfam" id="NF009288">
    <property type="entry name" value="PRK12648.1"/>
    <property type="match status" value="1"/>
</dbReference>
<evidence type="ECO:0000256" key="2">
    <source>
        <dbReference type="ARBA" id="ARBA00022448"/>
    </source>
</evidence>
<evidence type="ECO:0000259" key="14">
    <source>
        <dbReference type="Pfam" id="PF04039"/>
    </source>
</evidence>
<feature type="domain" description="Na+/H+ antiporter MnhB subunit-related protein" evidence="14">
    <location>
        <begin position="821"/>
        <end position="943"/>
    </location>
</feature>
<keyword evidence="4" id="KW-1003">Cell membrane</keyword>
<comment type="subcellular location">
    <subcellularLocation>
        <location evidence="1">Cell membrane</location>
        <topology evidence="1">Multi-pass membrane protein</topology>
    </subcellularLocation>
    <subcellularLocation>
        <location evidence="9">Membrane</location>
        <topology evidence="9">Multi-pass membrane protein</topology>
    </subcellularLocation>
</comment>
<dbReference type="InterPro" id="IPR025383">
    <property type="entry name" value="MrpA_C/MbhD"/>
</dbReference>
<feature type="transmembrane region" description="Helical" evidence="11">
    <location>
        <begin position="631"/>
        <end position="651"/>
    </location>
</feature>
<evidence type="ECO:0000256" key="11">
    <source>
        <dbReference type="SAM" id="Phobius"/>
    </source>
</evidence>
<keyword evidence="7" id="KW-0406">Ion transport</keyword>
<feature type="transmembrane region" description="Helical" evidence="11">
    <location>
        <begin position="502"/>
        <end position="523"/>
    </location>
</feature>
<evidence type="ECO:0000256" key="3">
    <source>
        <dbReference type="ARBA" id="ARBA00022449"/>
    </source>
</evidence>
<feature type="transmembrane region" description="Helical" evidence="11">
    <location>
        <begin position="270"/>
        <end position="291"/>
    </location>
</feature>
<dbReference type="InterPro" id="IPR007182">
    <property type="entry name" value="MnhB"/>
</dbReference>
<dbReference type="Pfam" id="PF00361">
    <property type="entry name" value="Proton_antipo_M"/>
    <property type="match status" value="1"/>
</dbReference>
<protein>
    <submittedName>
        <fullName evidence="17">Monovalent cation/H+ antiporter subunit A</fullName>
    </submittedName>
</protein>
<feature type="transmembrane region" description="Helical" evidence="11">
    <location>
        <begin position="885"/>
        <end position="907"/>
    </location>
</feature>
<evidence type="ECO:0000256" key="9">
    <source>
        <dbReference type="RuleBase" id="RU000320"/>
    </source>
</evidence>
<feature type="transmembrane region" description="Helical" evidence="11">
    <location>
        <begin position="409"/>
        <end position="427"/>
    </location>
</feature>
<dbReference type="PANTHER" id="PTHR43373:SF1">
    <property type="entry name" value="NA(+)_H(+) ANTIPORTER SUBUNIT A"/>
    <property type="match status" value="1"/>
</dbReference>
<dbReference type="OrthoDB" id="9811798at2"/>
<evidence type="ECO:0000256" key="10">
    <source>
        <dbReference type="SAM" id="MobiDB-lite"/>
    </source>
</evidence>
<evidence type="ECO:0000256" key="4">
    <source>
        <dbReference type="ARBA" id="ARBA00022475"/>
    </source>
</evidence>
<dbReference type="EMBL" id="RRUE01000001">
    <property type="protein sequence ID" value="RRN45534.1"/>
    <property type="molecule type" value="Genomic_DNA"/>
</dbReference>
<proteinExistence type="predicted"/>
<feature type="domain" description="MrpA C-terminal/MbhE" evidence="16">
    <location>
        <begin position="698"/>
        <end position="795"/>
    </location>
</feature>
<feature type="transmembrane region" description="Helical" evidence="11">
    <location>
        <begin position="76"/>
        <end position="96"/>
    </location>
</feature>
<dbReference type="PANTHER" id="PTHR43373">
    <property type="entry name" value="NA(+)/H(+) ANTIPORTER SUBUNIT"/>
    <property type="match status" value="1"/>
</dbReference>
<keyword evidence="18" id="KW-1185">Reference proteome</keyword>
<feature type="region of interest" description="Disordered" evidence="10">
    <location>
        <begin position="956"/>
        <end position="1025"/>
    </location>
</feature>
<feature type="transmembrane region" description="Helical" evidence="11">
    <location>
        <begin position="367"/>
        <end position="389"/>
    </location>
</feature>
<dbReference type="InterPro" id="IPR050616">
    <property type="entry name" value="CPA3_Na-H_Antiporter_A"/>
</dbReference>
<evidence type="ECO:0000313" key="17">
    <source>
        <dbReference type="EMBL" id="RRN45534.1"/>
    </source>
</evidence>
<feature type="transmembrane region" description="Helical" evidence="11">
    <location>
        <begin position="574"/>
        <end position="592"/>
    </location>
</feature>
<keyword evidence="6 11" id="KW-1133">Transmembrane helix</keyword>
<evidence type="ECO:0000259" key="16">
    <source>
        <dbReference type="Pfam" id="PF20501"/>
    </source>
</evidence>
<feature type="transmembrane region" description="Helical" evidence="11">
    <location>
        <begin position="851"/>
        <end position="873"/>
    </location>
</feature>
<feature type="transmembrane region" description="Helical" evidence="11">
    <location>
        <begin position="242"/>
        <end position="264"/>
    </location>
</feature>
<feature type="transmembrane region" description="Helical" evidence="11">
    <location>
        <begin position="459"/>
        <end position="482"/>
    </location>
</feature>
<feature type="transmembrane region" description="Helical" evidence="11">
    <location>
        <begin position="131"/>
        <end position="150"/>
    </location>
</feature>
<dbReference type="GO" id="GO:0005886">
    <property type="term" value="C:plasma membrane"/>
    <property type="evidence" value="ECO:0007669"/>
    <property type="project" value="UniProtKB-SubCell"/>
</dbReference>
<feature type="transmembrane region" description="Helical" evidence="11">
    <location>
        <begin position="657"/>
        <end position="678"/>
    </location>
</feature>
<keyword evidence="8 11" id="KW-0472">Membrane</keyword>
<feature type="transmembrane region" description="Helical" evidence="11">
    <location>
        <begin position="704"/>
        <end position="722"/>
    </location>
</feature>
<evidence type="ECO:0000259" key="12">
    <source>
        <dbReference type="Pfam" id="PF00361"/>
    </source>
</evidence>
<dbReference type="Proteomes" id="UP000270261">
    <property type="component" value="Unassembled WGS sequence"/>
</dbReference>
<dbReference type="RefSeq" id="WP_125094963.1">
    <property type="nucleotide sequence ID" value="NZ_RRUE01000001.1"/>
</dbReference>
<evidence type="ECO:0000259" key="15">
    <source>
        <dbReference type="Pfam" id="PF13244"/>
    </source>
</evidence>
<dbReference type="GO" id="GO:0006811">
    <property type="term" value="P:monoatomic ion transport"/>
    <property type="evidence" value="ECO:0007669"/>
    <property type="project" value="UniProtKB-KW"/>
</dbReference>
<evidence type="ECO:0000259" key="13">
    <source>
        <dbReference type="Pfam" id="PF00662"/>
    </source>
</evidence>
<dbReference type="GO" id="GO:0015297">
    <property type="term" value="F:antiporter activity"/>
    <property type="evidence" value="ECO:0007669"/>
    <property type="project" value="UniProtKB-KW"/>
</dbReference>
<dbReference type="AlphaFoldDB" id="A0A426FSA9"/>
<evidence type="ECO:0000256" key="5">
    <source>
        <dbReference type="ARBA" id="ARBA00022692"/>
    </source>
</evidence>
<evidence type="ECO:0000256" key="8">
    <source>
        <dbReference type="ARBA" id="ARBA00023136"/>
    </source>
</evidence>
<dbReference type="Pfam" id="PF20501">
    <property type="entry name" value="MbhE"/>
    <property type="match status" value="1"/>
</dbReference>
<gene>
    <name evidence="17" type="ORF">EHV23_04950</name>
</gene>
<dbReference type="Pfam" id="PF04039">
    <property type="entry name" value="MnhB"/>
    <property type="match status" value="1"/>
</dbReference>
<feature type="domain" description="NADH-Ubiquinone oxidoreductase (complex I) chain 5 N-terminal" evidence="13">
    <location>
        <begin position="65"/>
        <end position="110"/>
    </location>
</feature>
<evidence type="ECO:0000256" key="1">
    <source>
        <dbReference type="ARBA" id="ARBA00004651"/>
    </source>
</evidence>
<feature type="transmembrane region" description="Helical" evidence="11">
    <location>
        <begin position="814"/>
        <end position="839"/>
    </location>
</feature>
<dbReference type="Pfam" id="PF13244">
    <property type="entry name" value="MbhD"/>
    <property type="match status" value="1"/>
</dbReference>
<feature type="domain" description="NADH:quinone oxidoreductase/Mrp antiporter transmembrane" evidence="12">
    <location>
        <begin position="126"/>
        <end position="402"/>
    </location>
</feature>
<dbReference type="InterPro" id="IPR046806">
    <property type="entry name" value="MrpA_C/MbhE"/>
</dbReference>
<dbReference type="Pfam" id="PF00662">
    <property type="entry name" value="Proton_antipo_N"/>
    <property type="match status" value="1"/>
</dbReference>
<reference evidence="17 18" key="1">
    <citation type="submission" date="2018-11" db="EMBL/GenBank/DDBJ databases">
        <title>Genome sequencing of Lautropia sp. KCOM 2505 (= ChDC F240).</title>
        <authorList>
            <person name="Kook J.-K."/>
            <person name="Park S.-N."/>
            <person name="Lim Y.K."/>
        </authorList>
    </citation>
    <scope>NUCLEOTIDE SEQUENCE [LARGE SCALE GENOMIC DNA]</scope>
    <source>
        <strain evidence="17 18">KCOM 2505</strain>
    </source>
</reference>
<feature type="transmembrane region" description="Helical" evidence="11">
    <location>
        <begin position="604"/>
        <end position="624"/>
    </location>
</feature>
<evidence type="ECO:0000256" key="7">
    <source>
        <dbReference type="ARBA" id="ARBA00023065"/>
    </source>
</evidence>